<accession>A0A922LYT4</accession>
<name>A0A922LYT4_SCHHA</name>
<dbReference type="AlphaFoldDB" id="A0A922LYT4"/>
<organism evidence="1 2">
    <name type="scientific">Schistosoma haematobium</name>
    <name type="common">Blood fluke</name>
    <dbReference type="NCBI Taxonomy" id="6185"/>
    <lineage>
        <taxon>Eukaryota</taxon>
        <taxon>Metazoa</taxon>
        <taxon>Spiralia</taxon>
        <taxon>Lophotrochozoa</taxon>
        <taxon>Platyhelminthes</taxon>
        <taxon>Trematoda</taxon>
        <taxon>Digenea</taxon>
        <taxon>Strigeidida</taxon>
        <taxon>Schistosomatoidea</taxon>
        <taxon>Schistosomatidae</taxon>
        <taxon>Schistosoma</taxon>
    </lineage>
</organism>
<dbReference type="EMBL" id="AMPZ03000001">
    <property type="protein sequence ID" value="KAH9596301.1"/>
    <property type="molecule type" value="Genomic_DNA"/>
</dbReference>
<protein>
    <submittedName>
        <fullName evidence="1">Uncharacterized protein</fullName>
    </submittedName>
</protein>
<gene>
    <name evidence="1" type="ORF">MS3_00000905</name>
</gene>
<reference evidence="1" key="4">
    <citation type="journal article" date="2022" name="PLoS Pathog.">
        <title>Chromosome-level genome of Schistosoma haematobium underpins genome-wide explorations of molecular variation.</title>
        <authorList>
            <person name="Stroehlein A.J."/>
            <person name="Korhonen P.K."/>
            <person name="Lee V.V."/>
            <person name="Ralph S.A."/>
            <person name="Mentink-Kane M."/>
            <person name="You H."/>
            <person name="McManus D.P."/>
            <person name="Tchuente L.T."/>
            <person name="Stothard J.R."/>
            <person name="Kaur P."/>
            <person name="Dudchenko O."/>
            <person name="Aiden E.L."/>
            <person name="Yang B."/>
            <person name="Yang H."/>
            <person name="Emery A.M."/>
            <person name="Webster B.L."/>
            <person name="Brindley P.J."/>
            <person name="Rollinson D."/>
            <person name="Chang B.C.H."/>
            <person name="Gasser R.B."/>
            <person name="Young N.D."/>
        </authorList>
    </citation>
    <scope>NUCLEOTIDE SEQUENCE</scope>
</reference>
<evidence type="ECO:0000313" key="2">
    <source>
        <dbReference type="Proteomes" id="UP000471633"/>
    </source>
</evidence>
<dbReference type="KEGG" id="shx:MS3_00000905"/>
<evidence type="ECO:0000313" key="1">
    <source>
        <dbReference type="EMBL" id="KAH9596301.1"/>
    </source>
</evidence>
<reference evidence="1" key="1">
    <citation type="journal article" date="2012" name="Nat. Genet.">
        <title>Whole-genome sequence of Schistosoma haematobium.</title>
        <authorList>
            <person name="Young N.D."/>
            <person name="Jex A.R."/>
            <person name="Li B."/>
            <person name="Liu S."/>
            <person name="Yang L."/>
            <person name="Xiong Z."/>
            <person name="Li Y."/>
            <person name="Cantacessi C."/>
            <person name="Hall R.S."/>
            <person name="Xu X."/>
            <person name="Chen F."/>
            <person name="Wu X."/>
            <person name="Zerlotini A."/>
            <person name="Oliveira G."/>
            <person name="Hofmann A."/>
            <person name="Zhang G."/>
            <person name="Fang X."/>
            <person name="Kang Y."/>
            <person name="Campbell B.E."/>
            <person name="Loukas A."/>
            <person name="Ranganathan S."/>
            <person name="Rollinson D."/>
            <person name="Rinaldi G."/>
            <person name="Brindley P.J."/>
            <person name="Yang H."/>
            <person name="Wang J."/>
            <person name="Wang J."/>
            <person name="Gasser R.B."/>
        </authorList>
    </citation>
    <scope>NUCLEOTIDE SEQUENCE</scope>
</reference>
<keyword evidence="2" id="KW-1185">Reference proteome</keyword>
<sequence length="99" mass="11411">MAINRITYSGTFLKSLQPFVVQVTKGPTRDIVFAGNMQRKECTLFGCRLTGLITSSWRSLNIYHQDRPKSKKYTVLTILFFTKNIILNQANNNNNSYIF</sequence>
<dbReference type="Proteomes" id="UP000471633">
    <property type="component" value="Unassembled WGS sequence"/>
</dbReference>
<reference evidence="1" key="2">
    <citation type="journal article" date="2019" name="Gigascience">
        <title>High-quality Schistosoma haematobium genome achieved by single-molecule and long-range sequencing.</title>
        <authorList>
            <person name="Stroehlein A.J."/>
            <person name="Korhonen P.K."/>
            <person name="Chong T.M."/>
            <person name="Lim Y.L."/>
            <person name="Chan K.G."/>
            <person name="Webster B."/>
            <person name="Rollinson D."/>
            <person name="Brindley P.J."/>
            <person name="Gasser R.B."/>
            <person name="Young N.D."/>
        </authorList>
    </citation>
    <scope>NUCLEOTIDE SEQUENCE</scope>
</reference>
<dbReference type="RefSeq" id="XP_051075036.1">
    <property type="nucleotide sequence ID" value="XM_051208484.1"/>
</dbReference>
<reference evidence="1" key="3">
    <citation type="submission" date="2021-06" db="EMBL/GenBank/DDBJ databases">
        <title>Chromosome-level genome assembly for S. haematobium.</title>
        <authorList>
            <person name="Stroehlein A.J."/>
        </authorList>
    </citation>
    <scope>NUCLEOTIDE SEQUENCE</scope>
</reference>
<comment type="caution">
    <text evidence="1">The sequence shown here is derived from an EMBL/GenBank/DDBJ whole genome shotgun (WGS) entry which is preliminary data.</text>
</comment>
<dbReference type="GeneID" id="75576563"/>
<dbReference type="CTD" id="75576563"/>
<proteinExistence type="predicted"/>